<dbReference type="Proteomes" id="UP001054945">
    <property type="component" value="Unassembled WGS sequence"/>
</dbReference>
<evidence type="ECO:0000313" key="2">
    <source>
        <dbReference type="Proteomes" id="UP001054945"/>
    </source>
</evidence>
<protein>
    <submittedName>
        <fullName evidence="1">Uncharacterized protein</fullName>
    </submittedName>
</protein>
<dbReference type="AlphaFoldDB" id="A0AAV4MZ15"/>
<gene>
    <name evidence="1" type="ORF">CEXT_563201</name>
</gene>
<reference evidence="1 2" key="1">
    <citation type="submission" date="2021-06" db="EMBL/GenBank/DDBJ databases">
        <title>Caerostris extrusa draft genome.</title>
        <authorList>
            <person name="Kono N."/>
            <person name="Arakawa K."/>
        </authorList>
    </citation>
    <scope>NUCLEOTIDE SEQUENCE [LARGE SCALE GENOMIC DNA]</scope>
</reference>
<evidence type="ECO:0000313" key="1">
    <source>
        <dbReference type="EMBL" id="GIX77792.1"/>
    </source>
</evidence>
<comment type="caution">
    <text evidence="1">The sequence shown here is derived from an EMBL/GenBank/DDBJ whole genome shotgun (WGS) entry which is preliminary data.</text>
</comment>
<sequence length="217" mass="24756">MYELRFILKSNGITTELWMCPLMLCTNKGYKYPLLNILIDIVTVFYPRTPSCSETVFEGKPTDIFSKNYQTEYVDLTPNARTERIYESLGDCKEYTYEKCHSQDSLSFKSECPQSPPHTVYCDQMTRGPRHCNLSSSRKSFPSRISRKTVAASEFFFFLLSHSLGCCDDCRSLAQRCRLPANVQARPPVSITLHPPDEYLSCISACHLSVTIVSDII</sequence>
<keyword evidence="2" id="KW-1185">Reference proteome</keyword>
<organism evidence="1 2">
    <name type="scientific">Caerostris extrusa</name>
    <name type="common">Bark spider</name>
    <name type="synonym">Caerostris bankana</name>
    <dbReference type="NCBI Taxonomy" id="172846"/>
    <lineage>
        <taxon>Eukaryota</taxon>
        <taxon>Metazoa</taxon>
        <taxon>Ecdysozoa</taxon>
        <taxon>Arthropoda</taxon>
        <taxon>Chelicerata</taxon>
        <taxon>Arachnida</taxon>
        <taxon>Araneae</taxon>
        <taxon>Araneomorphae</taxon>
        <taxon>Entelegynae</taxon>
        <taxon>Araneoidea</taxon>
        <taxon>Araneidae</taxon>
        <taxon>Caerostris</taxon>
    </lineage>
</organism>
<name>A0AAV4MZ15_CAEEX</name>
<accession>A0AAV4MZ15</accession>
<proteinExistence type="predicted"/>
<dbReference type="EMBL" id="BPLR01002791">
    <property type="protein sequence ID" value="GIX77792.1"/>
    <property type="molecule type" value="Genomic_DNA"/>
</dbReference>